<dbReference type="Pfam" id="PF00010">
    <property type="entry name" value="HLH"/>
    <property type="match status" value="1"/>
</dbReference>
<evidence type="ECO:0000256" key="7">
    <source>
        <dbReference type="ARBA" id="ARBA00023163"/>
    </source>
</evidence>
<organism evidence="13 14">
    <name type="scientific">Salvator merianae</name>
    <name type="common">Argentine black and white tegu</name>
    <name type="synonym">Tupinambis merianae</name>
    <dbReference type="NCBI Taxonomy" id="96440"/>
    <lineage>
        <taxon>Eukaryota</taxon>
        <taxon>Metazoa</taxon>
        <taxon>Chordata</taxon>
        <taxon>Craniata</taxon>
        <taxon>Vertebrata</taxon>
        <taxon>Euteleostomi</taxon>
        <taxon>Lepidosauria</taxon>
        <taxon>Squamata</taxon>
        <taxon>Bifurcata</taxon>
        <taxon>Unidentata</taxon>
        <taxon>Episquamata</taxon>
        <taxon>Laterata</taxon>
        <taxon>Teiioidea</taxon>
        <taxon>Teiidae</taxon>
        <taxon>Salvator</taxon>
    </lineage>
</organism>
<dbReference type="PROSITE" id="PS50888">
    <property type="entry name" value="BHLH"/>
    <property type="match status" value="1"/>
</dbReference>
<comment type="similarity">
    <text evidence="9">Belongs to the HEY family.</text>
</comment>
<dbReference type="SUPFAM" id="SSF47459">
    <property type="entry name" value="HLH, helix-loop-helix DNA-binding domain"/>
    <property type="match status" value="1"/>
</dbReference>
<evidence type="ECO:0000259" key="11">
    <source>
        <dbReference type="PROSITE" id="PS50888"/>
    </source>
</evidence>
<reference evidence="13" key="2">
    <citation type="submission" date="2025-09" db="UniProtKB">
        <authorList>
            <consortium name="Ensembl"/>
        </authorList>
    </citation>
    <scope>IDENTIFICATION</scope>
</reference>
<feature type="compositionally biased region" description="Polar residues" evidence="10">
    <location>
        <begin position="287"/>
        <end position="296"/>
    </location>
</feature>
<dbReference type="Gene3D" id="4.10.280.10">
    <property type="entry name" value="Helix-loop-helix DNA-binding domain"/>
    <property type="match status" value="1"/>
</dbReference>
<dbReference type="OMA" id="QIPWGGA"/>
<feature type="region of interest" description="Disordered" evidence="10">
    <location>
        <begin position="1"/>
        <end position="40"/>
    </location>
</feature>
<dbReference type="PROSITE" id="PS51054">
    <property type="entry name" value="ORANGE"/>
    <property type="match status" value="1"/>
</dbReference>
<feature type="domain" description="BHLH" evidence="11">
    <location>
        <begin position="137"/>
        <end position="192"/>
    </location>
</feature>
<dbReference type="GO" id="GO:0046983">
    <property type="term" value="F:protein dimerization activity"/>
    <property type="evidence" value="ECO:0007669"/>
    <property type="project" value="InterPro"/>
</dbReference>
<dbReference type="Proteomes" id="UP000694421">
    <property type="component" value="Unplaced"/>
</dbReference>
<dbReference type="SMART" id="SM00511">
    <property type="entry name" value="ORANGE"/>
    <property type="match status" value="1"/>
</dbReference>
<keyword evidence="14" id="KW-1185">Reference proteome</keyword>
<evidence type="ECO:0000313" key="13">
    <source>
        <dbReference type="Ensembl" id="ENSSMRP00000014102.1"/>
    </source>
</evidence>
<dbReference type="GO" id="GO:0005634">
    <property type="term" value="C:nucleus"/>
    <property type="evidence" value="ECO:0007669"/>
    <property type="project" value="UniProtKB-SubCell"/>
</dbReference>
<feature type="compositionally biased region" description="Polar residues" evidence="10">
    <location>
        <begin position="116"/>
        <end position="135"/>
    </location>
</feature>
<dbReference type="GO" id="GO:0001227">
    <property type="term" value="F:DNA-binding transcription repressor activity, RNA polymerase II-specific"/>
    <property type="evidence" value="ECO:0007669"/>
    <property type="project" value="Ensembl"/>
</dbReference>
<keyword evidence="5" id="KW-0805">Transcription regulation</keyword>
<dbReference type="Pfam" id="PF07527">
    <property type="entry name" value="Hairy_orange"/>
    <property type="match status" value="1"/>
</dbReference>
<keyword evidence="7" id="KW-0804">Transcription</keyword>
<dbReference type="InterPro" id="IPR050370">
    <property type="entry name" value="HES_HEY"/>
</dbReference>
<keyword evidence="2" id="KW-0217">Developmental protein</keyword>
<feature type="domain" description="Orange" evidence="12">
    <location>
        <begin position="214"/>
        <end position="246"/>
    </location>
</feature>
<protein>
    <submittedName>
        <fullName evidence="13">Hes related family bHLH transcription factor with YRPW motif 1</fullName>
    </submittedName>
</protein>
<evidence type="ECO:0000259" key="12">
    <source>
        <dbReference type="PROSITE" id="PS51054"/>
    </source>
</evidence>
<comment type="subcellular location">
    <subcellularLocation>
        <location evidence="1">Nucleus</location>
    </subcellularLocation>
</comment>
<sequence>MATRRWMRPGAPAGAPLCPPLPRVRGEAWERDGGDAGGASEAVATAAGEERALSWLWSRATHPVVIHTAEQQNVPLLFRAVSERAGSMKRSHPDYSSSDSEELDEPIEVEKESGDENGNLSSVPGSMSPTTTSQILARKRRRGIIEKRRRDRINNSLSELRRLVPSAFEKQGSAKLEKAEILQMTVDHLKMLHTAGGKGYFDAHALAMDYRSLGFRECLAEVARYLSIIEGLDTSDPLRVRLVSHLNNYASQREAASSSHTGIGHIPWGSAFGHHPHLSHPLLLPQNGHTTTNGTVASAEGHHQSRNAAAHAESSSLRAPPNGSIGPVLPVVTSTSKLSPPLLSSMTSLSAFPFSFGSFHLFSPNGLSPSTPAQPAGLSKPYRPWGTEIGAF</sequence>
<dbReference type="GO" id="GO:0051151">
    <property type="term" value="P:negative regulation of smooth muscle cell differentiation"/>
    <property type="evidence" value="ECO:0007669"/>
    <property type="project" value="Ensembl"/>
</dbReference>
<keyword evidence="3" id="KW-0678">Repressor</keyword>
<feature type="compositionally biased region" description="Basic and acidic residues" evidence="10">
    <location>
        <begin position="24"/>
        <end position="34"/>
    </location>
</feature>
<dbReference type="Ensembl" id="ENSSMRT00000016416.1">
    <property type="protein sequence ID" value="ENSSMRP00000014102.1"/>
    <property type="gene ID" value="ENSSMRG00000010973.1"/>
</dbReference>
<keyword evidence="6" id="KW-0238">DNA-binding</keyword>
<dbReference type="AlphaFoldDB" id="A0A8D0DM28"/>
<evidence type="ECO:0000256" key="5">
    <source>
        <dbReference type="ARBA" id="ARBA00023015"/>
    </source>
</evidence>
<keyword evidence="4" id="KW-0914">Notch signaling pathway</keyword>
<evidence type="ECO:0000313" key="14">
    <source>
        <dbReference type="Proteomes" id="UP000694421"/>
    </source>
</evidence>
<evidence type="ECO:0000256" key="2">
    <source>
        <dbReference type="ARBA" id="ARBA00022473"/>
    </source>
</evidence>
<evidence type="ECO:0000256" key="4">
    <source>
        <dbReference type="ARBA" id="ARBA00022976"/>
    </source>
</evidence>
<name>A0A8D0DM28_SALMN</name>
<proteinExistence type="inferred from homology"/>
<accession>A0A8D0DM28</accession>
<dbReference type="InterPro" id="IPR011598">
    <property type="entry name" value="bHLH_dom"/>
</dbReference>
<evidence type="ECO:0000256" key="6">
    <source>
        <dbReference type="ARBA" id="ARBA00023125"/>
    </source>
</evidence>
<dbReference type="GO" id="GO:0045746">
    <property type="term" value="P:negative regulation of Notch signaling pathway"/>
    <property type="evidence" value="ECO:0007669"/>
    <property type="project" value="Ensembl"/>
</dbReference>
<dbReference type="GO" id="GO:0061629">
    <property type="term" value="F:RNA polymerase II-specific DNA-binding transcription factor binding"/>
    <property type="evidence" value="ECO:0007669"/>
    <property type="project" value="Ensembl"/>
</dbReference>
<feature type="region of interest" description="Disordered" evidence="10">
    <location>
        <begin position="87"/>
        <end position="141"/>
    </location>
</feature>
<evidence type="ECO:0000256" key="9">
    <source>
        <dbReference type="ARBA" id="ARBA00038262"/>
    </source>
</evidence>
<feature type="region of interest" description="Disordered" evidence="10">
    <location>
        <begin position="279"/>
        <end position="324"/>
    </location>
</feature>
<dbReference type="FunFam" id="4.10.280.10:FF:000012">
    <property type="entry name" value="hairy/enhancer-of-split related with YRPW motif protein 1"/>
    <property type="match status" value="1"/>
</dbReference>
<evidence type="ECO:0000256" key="8">
    <source>
        <dbReference type="ARBA" id="ARBA00023242"/>
    </source>
</evidence>
<dbReference type="SMART" id="SM00353">
    <property type="entry name" value="HLH"/>
    <property type="match status" value="1"/>
</dbReference>
<reference evidence="13" key="1">
    <citation type="submission" date="2025-08" db="UniProtKB">
        <authorList>
            <consortium name="Ensembl"/>
        </authorList>
    </citation>
    <scope>IDENTIFICATION</scope>
</reference>
<dbReference type="GO" id="GO:0007219">
    <property type="term" value="P:Notch signaling pathway"/>
    <property type="evidence" value="ECO:0007669"/>
    <property type="project" value="UniProtKB-KW"/>
</dbReference>
<dbReference type="InterPro" id="IPR003650">
    <property type="entry name" value="Orange_dom"/>
</dbReference>
<dbReference type="Gene3D" id="6.10.250.980">
    <property type="match status" value="1"/>
</dbReference>
<evidence type="ECO:0000256" key="1">
    <source>
        <dbReference type="ARBA" id="ARBA00004123"/>
    </source>
</evidence>
<dbReference type="InterPro" id="IPR036638">
    <property type="entry name" value="HLH_DNA-bd_sf"/>
</dbReference>
<dbReference type="GO" id="GO:0001525">
    <property type="term" value="P:angiogenesis"/>
    <property type="evidence" value="ECO:0007669"/>
    <property type="project" value="Ensembl"/>
</dbReference>
<evidence type="ECO:0000256" key="3">
    <source>
        <dbReference type="ARBA" id="ARBA00022491"/>
    </source>
</evidence>
<dbReference type="GeneTree" id="ENSGT00940000157068"/>
<dbReference type="PANTHER" id="PTHR10985">
    <property type="entry name" value="BASIC HELIX-LOOP-HELIX TRANSCRIPTION FACTOR, HES-RELATED"/>
    <property type="match status" value="1"/>
</dbReference>
<dbReference type="GO" id="GO:0000987">
    <property type="term" value="F:cis-regulatory region sequence-specific DNA binding"/>
    <property type="evidence" value="ECO:0007669"/>
    <property type="project" value="Ensembl"/>
</dbReference>
<keyword evidence="8" id="KW-0539">Nucleus</keyword>
<evidence type="ECO:0000256" key="10">
    <source>
        <dbReference type="SAM" id="MobiDB-lite"/>
    </source>
</evidence>
<dbReference type="SUPFAM" id="SSF158457">
    <property type="entry name" value="Orange domain-like"/>
    <property type="match status" value="1"/>
</dbReference>